<organism evidence="1 2">
    <name type="scientific">Nostoc flagelliforme CCNUN1</name>
    <dbReference type="NCBI Taxonomy" id="2038116"/>
    <lineage>
        <taxon>Bacteria</taxon>
        <taxon>Bacillati</taxon>
        <taxon>Cyanobacteriota</taxon>
        <taxon>Cyanophyceae</taxon>
        <taxon>Nostocales</taxon>
        <taxon>Nostocaceae</taxon>
        <taxon>Nostoc</taxon>
    </lineage>
</organism>
<keyword evidence="2" id="KW-1185">Reference proteome</keyword>
<protein>
    <submittedName>
        <fullName evidence="1">Uncharacterized protein</fullName>
    </submittedName>
</protein>
<reference evidence="1 2" key="1">
    <citation type="submission" date="2017-11" db="EMBL/GenBank/DDBJ databases">
        <title>Complete genome of a free-living desiccation-tolerant cyanobacterium and its photosynthetic adaptation to extreme terrestrial habitat.</title>
        <authorList>
            <person name="Shang J."/>
        </authorList>
    </citation>
    <scope>NUCLEOTIDE SEQUENCE [LARGE SCALE GENOMIC DNA]</scope>
    <source>
        <strain evidence="1 2">CCNUN1</strain>
        <plasmid evidence="2">pnfsy08</plasmid>
    </source>
</reference>
<dbReference type="AlphaFoldDB" id="A0A2K8TA89"/>
<dbReference type="EMBL" id="CP024793">
    <property type="protein sequence ID" value="AUB44582.1"/>
    <property type="molecule type" value="Genomic_DNA"/>
</dbReference>
<evidence type="ECO:0000313" key="1">
    <source>
        <dbReference type="EMBL" id="AUB44582.1"/>
    </source>
</evidence>
<name>A0A2K8TA89_9NOSO</name>
<proteinExistence type="predicted"/>
<dbReference type="KEGG" id="nfl:COO91_10820"/>
<dbReference type="Proteomes" id="UP000232003">
    <property type="component" value="Plasmid pNFSY08"/>
</dbReference>
<evidence type="ECO:0000313" key="2">
    <source>
        <dbReference type="Proteomes" id="UP000232003"/>
    </source>
</evidence>
<geneLocation type="plasmid" evidence="2">
    <name>pnfsy08</name>
</geneLocation>
<accession>A0A2K8TA89</accession>
<keyword evidence="1" id="KW-0614">Plasmid</keyword>
<gene>
    <name evidence="1" type="ORF">COO91_10820</name>
</gene>
<sequence>MVIYSSADDGEIRYELMKRCTKTPTATVLIAPLPHTCFEMKI</sequence>